<evidence type="ECO:0000313" key="7">
    <source>
        <dbReference type="EMBL" id="TCN86313.1"/>
    </source>
</evidence>
<proteinExistence type="inferred from homology"/>
<protein>
    <recommendedName>
        <fullName evidence="5">Dual-action ribosomal maturation protein DarP</fullName>
    </recommendedName>
    <alternativeName>
        <fullName evidence="5">Large ribosomal subunit assembly factor DarP</fullName>
    </alternativeName>
</protein>
<dbReference type="Proteomes" id="UP000294832">
    <property type="component" value="Unassembled WGS sequence"/>
</dbReference>
<evidence type="ECO:0000313" key="8">
    <source>
        <dbReference type="Proteomes" id="UP000294832"/>
    </source>
</evidence>
<dbReference type="Pfam" id="PF04751">
    <property type="entry name" value="DarP"/>
    <property type="match status" value="1"/>
</dbReference>
<comment type="caution">
    <text evidence="7">The sequence shown here is derived from an EMBL/GenBank/DDBJ whole genome shotgun (WGS) entry which is preliminary data.</text>
</comment>
<dbReference type="PANTHER" id="PTHR38101:SF1">
    <property type="entry name" value="UPF0307 PROTEIN YJGA"/>
    <property type="match status" value="1"/>
</dbReference>
<name>A0A4R2FG07_9GAMM</name>
<dbReference type="PIRSF" id="PIRSF016183">
    <property type="entry name" value="UCP016183"/>
    <property type="match status" value="1"/>
</dbReference>
<comment type="function">
    <text evidence="5">Member of a network of 50S ribosomal subunit biogenesis factors which assembles along the 30S-50S interface, preventing incorrect 23S rRNA structures from forming. Promotes peptidyl transferase center (PTC) maturation.</text>
</comment>
<evidence type="ECO:0000256" key="5">
    <source>
        <dbReference type="HAMAP-Rule" id="MF_00765"/>
    </source>
</evidence>
<gene>
    <name evidence="5" type="primary">darP</name>
    <name evidence="7" type="ORF">EDC91_10763</name>
</gene>
<keyword evidence="3 5" id="KW-0699">rRNA-binding</keyword>
<evidence type="ECO:0000256" key="3">
    <source>
        <dbReference type="ARBA" id="ARBA00022730"/>
    </source>
</evidence>
<dbReference type="OrthoDB" id="5293604at2"/>
<evidence type="ECO:0000256" key="2">
    <source>
        <dbReference type="ARBA" id="ARBA00022517"/>
    </source>
</evidence>
<dbReference type="SUPFAM" id="SSF158710">
    <property type="entry name" value="PSPTO4464-like"/>
    <property type="match status" value="1"/>
</dbReference>
<sequence>MKIVDDSEKMKQPYDDDENYVSKSALKRESTAAQELGKQLLGLSKGQLERIPLDENLLDALALAKRIKDNTDSYRRQIQYIGRLMRDADLDAIKAALDKVLNRANLVTAQAQITEKLRDKLLAEGDEAIQQLLDEQPHLDRQKLRQLVRQAKKELEKAPESKSARDLFQYLRQEIE</sequence>
<keyword evidence="2 5" id="KW-0690">Ribosome biogenesis</keyword>
<dbReference type="Gene3D" id="1.10.60.30">
    <property type="entry name" value="PSPTO4464-like domains"/>
    <property type="match status" value="2"/>
</dbReference>
<dbReference type="HAMAP" id="MF_00765">
    <property type="entry name" value="DarP"/>
    <property type="match status" value="1"/>
</dbReference>
<reference evidence="7 8" key="1">
    <citation type="submission" date="2019-03" db="EMBL/GenBank/DDBJ databases">
        <title>Freshwater and sediment microbial communities from various areas in North America, analyzing microbe dynamics in response to fracking.</title>
        <authorList>
            <person name="Lamendella R."/>
        </authorList>
    </citation>
    <scope>NUCLEOTIDE SEQUENCE [LARGE SCALE GENOMIC DNA]</scope>
    <source>
        <strain evidence="7 8">74A</strain>
    </source>
</reference>
<comment type="subcellular location">
    <subcellularLocation>
        <location evidence="5">Cytoplasm</location>
    </subcellularLocation>
    <text evidence="5">Associates with late stage pre-50S ribosomal subunits.</text>
</comment>
<dbReference type="AlphaFoldDB" id="A0A4R2FG07"/>
<keyword evidence="1 5" id="KW-0963">Cytoplasm</keyword>
<dbReference type="GO" id="GO:0019843">
    <property type="term" value="F:rRNA binding"/>
    <property type="evidence" value="ECO:0007669"/>
    <property type="project" value="UniProtKB-UniRule"/>
</dbReference>
<organism evidence="7 8">
    <name type="scientific">Shewanella fodinae</name>
    <dbReference type="NCBI Taxonomy" id="552357"/>
    <lineage>
        <taxon>Bacteria</taxon>
        <taxon>Pseudomonadati</taxon>
        <taxon>Pseudomonadota</taxon>
        <taxon>Gammaproteobacteria</taxon>
        <taxon>Alteromonadales</taxon>
        <taxon>Shewanellaceae</taxon>
        <taxon>Shewanella</taxon>
    </lineage>
</organism>
<dbReference type="GO" id="GO:1902626">
    <property type="term" value="P:assembly of large subunit precursor of preribosome"/>
    <property type="evidence" value="ECO:0007669"/>
    <property type="project" value="UniProtKB-UniRule"/>
</dbReference>
<accession>A0A4R2FG07</accession>
<evidence type="ECO:0000256" key="6">
    <source>
        <dbReference type="SAM" id="MobiDB-lite"/>
    </source>
</evidence>
<dbReference type="InterPro" id="IPR023153">
    <property type="entry name" value="DarP_sf"/>
</dbReference>
<dbReference type="PANTHER" id="PTHR38101">
    <property type="entry name" value="UPF0307 PROTEIN YJGA"/>
    <property type="match status" value="1"/>
</dbReference>
<dbReference type="NCBIfam" id="NF003593">
    <property type="entry name" value="PRK05255.1-1"/>
    <property type="match status" value="1"/>
</dbReference>
<feature type="compositionally biased region" description="Basic and acidic residues" evidence="6">
    <location>
        <begin position="1"/>
        <end position="14"/>
    </location>
</feature>
<dbReference type="EMBL" id="SLWF01000007">
    <property type="protein sequence ID" value="TCN86313.1"/>
    <property type="molecule type" value="Genomic_DNA"/>
</dbReference>
<dbReference type="InterPro" id="IPR006839">
    <property type="entry name" value="DarP"/>
</dbReference>
<evidence type="ECO:0000256" key="1">
    <source>
        <dbReference type="ARBA" id="ARBA00022490"/>
    </source>
</evidence>
<dbReference type="GO" id="GO:0005829">
    <property type="term" value="C:cytosol"/>
    <property type="evidence" value="ECO:0007669"/>
    <property type="project" value="TreeGrafter"/>
</dbReference>
<dbReference type="RefSeq" id="WP_133038474.1">
    <property type="nucleotide sequence ID" value="NZ_SLWF01000007.1"/>
</dbReference>
<feature type="region of interest" description="Disordered" evidence="6">
    <location>
        <begin position="1"/>
        <end position="21"/>
    </location>
</feature>
<keyword evidence="4 5" id="KW-0694">RNA-binding</keyword>
<comment type="similarity">
    <text evidence="5">Belongs to the DarP family.</text>
</comment>
<dbReference type="GO" id="GO:0043022">
    <property type="term" value="F:ribosome binding"/>
    <property type="evidence" value="ECO:0007669"/>
    <property type="project" value="UniProtKB-UniRule"/>
</dbReference>
<keyword evidence="8" id="KW-1185">Reference proteome</keyword>
<dbReference type="CDD" id="cd16331">
    <property type="entry name" value="YjgA-like"/>
    <property type="match status" value="1"/>
</dbReference>
<evidence type="ECO:0000256" key="4">
    <source>
        <dbReference type="ARBA" id="ARBA00022884"/>
    </source>
</evidence>